<gene>
    <name evidence="1" type="ORF">E2C01_052689</name>
</gene>
<evidence type="ECO:0000313" key="1">
    <source>
        <dbReference type="EMBL" id="MPC58682.1"/>
    </source>
</evidence>
<evidence type="ECO:0000313" key="2">
    <source>
        <dbReference type="Proteomes" id="UP000324222"/>
    </source>
</evidence>
<proteinExistence type="predicted"/>
<keyword evidence="2" id="KW-1185">Reference proteome</keyword>
<dbReference type="EMBL" id="VSRR010015897">
    <property type="protein sequence ID" value="MPC58682.1"/>
    <property type="molecule type" value="Genomic_DNA"/>
</dbReference>
<dbReference type="Proteomes" id="UP000324222">
    <property type="component" value="Unassembled WGS sequence"/>
</dbReference>
<organism evidence="1 2">
    <name type="scientific">Portunus trituberculatus</name>
    <name type="common">Swimming crab</name>
    <name type="synonym">Neptunus trituberculatus</name>
    <dbReference type="NCBI Taxonomy" id="210409"/>
    <lineage>
        <taxon>Eukaryota</taxon>
        <taxon>Metazoa</taxon>
        <taxon>Ecdysozoa</taxon>
        <taxon>Arthropoda</taxon>
        <taxon>Crustacea</taxon>
        <taxon>Multicrustacea</taxon>
        <taxon>Malacostraca</taxon>
        <taxon>Eumalacostraca</taxon>
        <taxon>Eucarida</taxon>
        <taxon>Decapoda</taxon>
        <taxon>Pleocyemata</taxon>
        <taxon>Brachyura</taxon>
        <taxon>Eubrachyura</taxon>
        <taxon>Portunoidea</taxon>
        <taxon>Portunidae</taxon>
        <taxon>Portuninae</taxon>
        <taxon>Portunus</taxon>
    </lineage>
</organism>
<accession>A0A5B7GIC5</accession>
<dbReference type="AlphaFoldDB" id="A0A5B7GIC5"/>
<reference evidence="1 2" key="1">
    <citation type="submission" date="2019-05" db="EMBL/GenBank/DDBJ databases">
        <title>Another draft genome of Portunus trituberculatus and its Hox gene families provides insights of decapod evolution.</title>
        <authorList>
            <person name="Jeong J.-H."/>
            <person name="Song I."/>
            <person name="Kim S."/>
            <person name="Choi T."/>
            <person name="Kim D."/>
            <person name="Ryu S."/>
            <person name="Kim W."/>
        </authorList>
    </citation>
    <scope>NUCLEOTIDE SEQUENCE [LARGE SCALE GENOMIC DNA]</scope>
    <source>
        <tissue evidence="1">Muscle</tissue>
    </source>
</reference>
<comment type="caution">
    <text evidence="1">The sequence shown here is derived from an EMBL/GenBank/DDBJ whole genome shotgun (WGS) entry which is preliminary data.</text>
</comment>
<protein>
    <submittedName>
        <fullName evidence="1">Uncharacterized protein</fullName>
    </submittedName>
</protein>
<name>A0A5B7GIC5_PORTR</name>
<sequence>MDVLRQPGCSVHGYFPGYYDVSGFQGELPEISSDASPTSTVTGHGVGHCFCKGPVVAGERQQDTSQSFLGQIPSFFGRMATVPRDFQLPGTPEVNLFAFHFTIQLPLYMTKNSKTVAGGPDTFLLLPSEYSSGDVIFGFCNGSRTPYSRTLRLSPSAMQLLKKAVPECPSLRVLDLPAQGPHSFSTVDGTHHPLCLVAPLKSYLDATPDSPSQVIFTLEEGKQLSSRRILSLLRDVIEEATLARLLGPLIFGELPLPWPS</sequence>